<dbReference type="InterPro" id="IPR049052">
    <property type="entry name" value="nSTAND1"/>
</dbReference>
<protein>
    <recommendedName>
        <fullName evidence="1">Novel STAND NTPase 1 domain-containing protein</fullName>
    </recommendedName>
</protein>
<dbReference type="PATRIC" id="fig|1049564.3.peg.3161"/>
<feature type="domain" description="Novel STAND NTPase 1" evidence="1">
    <location>
        <begin position="30"/>
        <end position="279"/>
    </location>
</feature>
<dbReference type="PANTHER" id="PTHR34301:SF8">
    <property type="entry name" value="ATPASE DOMAIN-CONTAINING PROTEIN"/>
    <property type="match status" value="1"/>
</dbReference>
<dbReference type="Gene3D" id="3.40.50.300">
    <property type="entry name" value="P-loop containing nucleotide triphosphate hydrolases"/>
    <property type="match status" value="1"/>
</dbReference>
<dbReference type="RefSeq" id="WP_006475809.1">
    <property type="nucleotide sequence ID" value="NZ_AFZB01000050.1"/>
</dbReference>
<evidence type="ECO:0000313" key="3">
    <source>
        <dbReference type="Proteomes" id="UP000005167"/>
    </source>
</evidence>
<evidence type="ECO:0000313" key="2">
    <source>
        <dbReference type="EMBL" id="EGW52944.1"/>
    </source>
</evidence>
<reference evidence="2 3" key="1">
    <citation type="journal article" date="2011" name="ISME J.">
        <title>The endosymbionts of the deep-sea tubeworms Riftia pachyptila and Tevnia jerichonana share an identical physiology as revealed by proteogenomic analyses.</title>
        <authorList>
            <person name="Gardebrecht A."/>
            <person name="Markert S."/>
            <person name="Felbeck H."/>
            <person name="Thuermer A."/>
            <person name="Albrecht D."/>
            <person name="Wollherr A."/>
            <person name="Kabisch J."/>
            <person name="Lehmann R."/>
            <person name="Daniel R."/>
            <person name="Liesegang H."/>
            <person name="Hecker M."/>
            <person name="Sievert S.M."/>
            <person name="Schweder T."/>
        </authorList>
    </citation>
    <scope>NUCLEOTIDE SEQUENCE [LARGE SCALE GENOMIC DNA]</scope>
</reference>
<keyword evidence="3" id="KW-1185">Reference proteome</keyword>
<dbReference type="Proteomes" id="UP000005167">
    <property type="component" value="Unassembled WGS sequence"/>
</dbReference>
<dbReference type="EMBL" id="AFZB01000050">
    <property type="protein sequence ID" value="EGW52944.1"/>
    <property type="molecule type" value="Genomic_DNA"/>
</dbReference>
<dbReference type="SUPFAM" id="SSF52540">
    <property type="entry name" value="P-loop containing nucleoside triphosphate hydrolases"/>
    <property type="match status" value="1"/>
</dbReference>
<sequence length="407" mass="45034">MDLFGLTRESKIERSGVRQVFTPHQPIQSLDLFFGRQEVVKKIIEHINTPGQHVLLYGDRGVGKSSLANISTQLLIKNLIQGKLFTKRCDSKDSFASIVEQPLADLGVEVNLTSYSKSHRQSGKAGLSIPIASAGVSSDRTESKNYMVSPCTPSKVADLLKDSSGLLYIDEADQIASVEDKVSLAELIKLLSDHGSKFKIFVVGIAQTGEDLTGAHPSAQRCLKETKLRKMDDREIREIITGGSKKLFITFENNVISSIVKLSSGYPHFAHLLSLKCAEEAIAKDKTTISRDDLATAINSAVQDAEGTLSRKYEAAIRSHSTDMYRIVLFAASRLGRREFTAAMWRSEIQELTGDCVLQSELNNYLNRLVSDDESSIITRMAKGVYKFVDPRMPSYVRIANKDIAQQ</sequence>
<organism evidence="2 3">
    <name type="scientific">endosymbiont of Tevnia jerichonana</name>
    <name type="common">vent Tica</name>
    <dbReference type="NCBI Taxonomy" id="1049564"/>
    <lineage>
        <taxon>Bacteria</taxon>
        <taxon>Pseudomonadati</taxon>
        <taxon>Pseudomonadota</taxon>
        <taxon>Gammaproteobacteria</taxon>
        <taxon>sulfur-oxidizing symbionts</taxon>
    </lineage>
</organism>
<gene>
    <name evidence="2" type="ORF">TevJSym_bx00010</name>
</gene>
<dbReference type="AlphaFoldDB" id="G2FJS9"/>
<dbReference type="Pfam" id="PF20703">
    <property type="entry name" value="nSTAND1"/>
    <property type="match status" value="1"/>
</dbReference>
<proteinExistence type="predicted"/>
<comment type="caution">
    <text evidence="2">The sequence shown here is derived from an EMBL/GenBank/DDBJ whole genome shotgun (WGS) entry which is preliminary data.</text>
</comment>
<evidence type="ECO:0000259" key="1">
    <source>
        <dbReference type="Pfam" id="PF20703"/>
    </source>
</evidence>
<accession>G2FJS9</accession>
<dbReference type="InterPro" id="IPR027417">
    <property type="entry name" value="P-loop_NTPase"/>
</dbReference>
<dbReference type="PANTHER" id="PTHR34301">
    <property type="entry name" value="DNA-BINDING PROTEIN-RELATED"/>
    <property type="match status" value="1"/>
</dbReference>
<dbReference type="eggNOG" id="COG1672">
    <property type="taxonomic scope" value="Bacteria"/>
</dbReference>
<name>G2FJS9_9GAMM</name>